<proteinExistence type="predicted"/>
<keyword evidence="2" id="KW-0732">Signal</keyword>
<feature type="region of interest" description="Disordered" evidence="1">
    <location>
        <begin position="74"/>
        <end position="171"/>
    </location>
</feature>
<reference evidence="3" key="3">
    <citation type="submission" date="2021-05" db="UniProtKB">
        <authorList>
            <consortium name="EnsemblPlants"/>
        </authorList>
    </citation>
    <scope>IDENTIFICATION</scope>
    <source>
        <strain evidence="3">cv. B73</strain>
    </source>
</reference>
<dbReference type="Gramene" id="Zm00001eb416030_T002">
    <property type="protein sequence ID" value="Zm00001eb416030_P002"/>
    <property type="gene ID" value="Zm00001eb416030"/>
</dbReference>
<sequence length="171" mass="17723">MLLAYVLVFLLRLSASTCHATSRNQHLLFAGRAGDSTAPVHHRHTTKAIVFAHVLSDMQVLSDYNDVHYHPAMMPSPASVELAGGIGGSPPPSLSAVEPSGVEGAPPPPPGKRDTSAPAMEPSPSPHSEGGASSSGDDDASATEQEDSAGYDLDDANVDYVGPKTHPPSHN</sequence>
<accession>A0A804RD63</accession>
<evidence type="ECO:0000313" key="3">
    <source>
        <dbReference type="EnsemblPlants" id="Zm00001eb416030_P002"/>
    </source>
</evidence>
<dbReference type="Proteomes" id="UP000007305">
    <property type="component" value="Chromosome 10"/>
</dbReference>
<feature type="chain" id="PRO_5032977370" evidence="2">
    <location>
        <begin position="21"/>
        <end position="171"/>
    </location>
</feature>
<name>A0A804RD63_MAIZE</name>
<evidence type="ECO:0000256" key="1">
    <source>
        <dbReference type="SAM" id="MobiDB-lite"/>
    </source>
</evidence>
<protein>
    <submittedName>
        <fullName evidence="3">Uncharacterized protein</fullName>
    </submittedName>
</protein>
<feature type="compositionally biased region" description="Acidic residues" evidence="1">
    <location>
        <begin position="136"/>
        <end position="157"/>
    </location>
</feature>
<dbReference type="InParanoid" id="A0A804RD63"/>
<dbReference type="EnsemblPlants" id="Zm00001eb416030_T002">
    <property type="protein sequence ID" value="Zm00001eb416030_P002"/>
    <property type="gene ID" value="Zm00001eb416030"/>
</dbReference>
<reference evidence="3" key="2">
    <citation type="submission" date="2019-07" db="EMBL/GenBank/DDBJ databases">
        <authorList>
            <person name="Seetharam A."/>
            <person name="Woodhouse M."/>
            <person name="Cannon E."/>
        </authorList>
    </citation>
    <scope>NUCLEOTIDE SEQUENCE [LARGE SCALE GENOMIC DNA]</scope>
    <source>
        <strain evidence="3">cv. B73</strain>
    </source>
</reference>
<feature type="signal peptide" evidence="2">
    <location>
        <begin position="1"/>
        <end position="20"/>
    </location>
</feature>
<dbReference type="AlphaFoldDB" id="A0A804RD63"/>
<keyword evidence="4" id="KW-1185">Reference proteome</keyword>
<reference evidence="4" key="1">
    <citation type="journal article" date="2009" name="Science">
        <title>The B73 maize genome: complexity, diversity, and dynamics.</title>
        <authorList>
            <person name="Schnable P.S."/>
            <person name="Ware D."/>
            <person name="Fulton R.S."/>
            <person name="Stein J.C."/>
            <person name="Wei F."/>
            <person name="Pasternak S."/>
            <person name="Liang C."/>
            <person name="Zhang J."/>
            <person name="Fulton L."/>
            <person name="Graves T.A."/>
            <person name="Minx P."/>
            <person name="Reily A.D."/>
            <person name="Courtney L."/>
            <person name="Kruchowski S.S."/>
            <person name="Tomlinson C."/>
            <person name="Strong C."/>
            <person name="Delehaunty K."/>
            <person name="Fronick C."/>
            <person name="Courtney B."/>
            <person name="Rock S.M."/>
            <person name="Belter E."/>
            <person name="Du F."/>
            <person name="Kim K."/>
            <person name="Abbott R.M."/>
            <person name="Cotton M."/>
            <person name="Levy A."/>
            <person name="Marchetto P."/>
            <person name="Ochoa K."/>
            <person name="Jackson S.M."/>
            <person name="Gillam B."/>
            <person name="Chen W."/>
            <person name="Yan L."/>
            <person name="Higginbotham J."/>
            <person name="Cardenas M."/>
            <person name="Waligorski J."/>
            <person name="Applebaum E."/>
            <person name="Phelps L."/>
            <person name="Falcone J."/>
            <person name="Kanchi K."/>
            <person name="Thane T."/>
            <person name="Scimone A."/>
            <person name="Thane N."/>
            <person name="Henke J."/>
            <person name="Wang T."/>
            <person name="Ruppert J."/>
            <person name="Shah N."/>
            <person name="Rotter K."/>
            <person name="Hodges J."/>
            <person name="Ingenthron E."/>
            <person name="Cordes M."/>
            <person name="Kohlberg S."/>
            <person name="Sgro J."/>
            <person name="Delgado B."/>
            <person name="Mead K."/>
            <person name="Chinwalla A."/>
            <person name="Leonard S."/>
            <person name="Crouse K."/>
            <person name="Collura K."/>
            <person name="Kudrna D."/>
            <person name="Currie J."/>
            <person name="He R."/>
            <person name="Angelova A."/>
            <person name="Rajasekar S."/>
            <person name="Mueller T."/>
            <person name="Lomeli R."/>
            <person name="Scara G."/>
            <person name="Ko A."/>
            <person name="Delaney K."/>
            <person name="Wissotski M."/>
            <person name="Lopez G."/>
            <person name="Campos D."/>
            <person name="Braidotti M."/>
            <person name="Ashley E."/>
            <person name="Golser W."/>
            <person name="Kim H."/>
            <person name="Lee S."/>
            <person name="Lin J."/>
            <person name="Dujmic Z."/>
            <person name="Kim W."/>
            <person name="Talag J."/>
            <person name="Zuccolo A."/>
            <person name="Fan C."/>
            <person name="Sebastian A."/>
            <person name="Kramer M."/>
            <person name="Spiegel L."/>
            <person name="Nascimento L."/>
            <person name="Zutavern T."/>
            <person name="Miller B."/>
            <person name="Ambroise C."/>
            <person name="Muller S."/>
            <person name="Spooner W."/>
            <person name="Narechania A."/>
            <person name="Ren L."/>
            <person name="Wei S."/>
            <person name="Kumari S."/>
            <person name="Faga B."/>
            <person name="Levy M.J."/>
            <person name="McMahan L."/>
            <person name="Van Buren P."/>
            <person name="Vaughn M.W."/>
            <person name="Ying K."/>
            <person name="Yeh C.-T."/>
            <person name="Emrich S.J."/>
            <person name="Jia Y."/>
            <person name="Kalyanaraman A."/>
            <person name="Hsia A.-P."/>
            <person name="Barbazuk W.B."/>
            <person name="Baucom R.S."/>
            <person name="Brutnell T.P."/>
            <person name="Carpita N.C."/>
            <person name="Chaparro C."/>
            <person name="Chia J.-M."/>
            <person name="Deragon J.-M."/>
            <person name="Estill J.C."/>
            <person name="Fu Y."/>
            <person name="Jeddeloh J.A."/>
            <person name="Han Y."/>
            <person name="Lee H."/>
            <person name="Li P."/>
            <person name="Lisch D.R."/>
            <person name="Liu S."/>
            <person name="Liu Z."/>
            <person name="Nagel D.H."/>
            <person name="McCann M.C."/>
            <person name="SanMiguel P."/>
            <person name="Myers A.M."/>
            <person name="Nettleton D."/>
            <person name="Nguyen J."/>
            <person name="Penning B.W."/>
            <person name="Ponnala L."/>
            <person name="Schneider K.L."/>
            <person name="Schwartz D.C."/>
            <person name="Sharma A."/>
            <person name="Soderlund C."/>
            <person name="Springer N.M."/>
            <person name="Sun Q."/>
            <person name="Wang H."/>
            <person name="Waterman M."/>
            <person name="Westerman R."/>
            <person name="Wolfgruber T.K."/>
            <person name="Yang L."/>
            <person name="Yu Y."/>
            <person name="Zhang L."/>
            <person name="Zhou S."/>
            <person name="Zhu Q."/>
            <person name="Bennetzen J.L."/>
            <person name="Dawe R.K."/>
            <person name="Jiang J."/>
            <person name="Jiang N."/>
            <person name="Presting G.G."/>
            <person name="Wessler S.R."/>
            <person name="Aluru S."/>
            <person name="Martienssen R.A."/>
            <person name="Clifton S.W."/>
            <person name="McCombie W.R."/>
            <person name="Wing R.A."/>
            <person name="Wilson R.K."/>
        </authorList>
    </citation>
    <scope>NUCLEOTIDE SEQUENCE [LARGE SCALE GENOMIC DNA]</scope>
    <source>
        <strain evidence="4">cv. B73</strain>
    </source>
</reference>
<evidence type="ECO:0000256" key="2">
    <source>
        <dbReference type="SAM" id="SignalP"/>
    </source>
</evidence>
<dbReference type="FunCoup" id="A0A804RD63">
    <property type="interactions" value="166"/>
</dbReference>
<evidence type="ECO:0000313" key="4">
    <source>
        <dbReference type="Proteomes" id="UP000007305"/>
    </source>
</evidence>
<organism evidence="3 4">
    <name type="scientific">Zea mays</name>
    <name type="common">Maize</name>
    <dbReference type="NCBI Taxonomy" id="4577"/>
    <lineage>
        <taxon>Eukaryota</taxon>
        <taxon>Viridiplantae</taxon>
        <taxon>Streptophyta</taxon>
        <taxon>Embryophyta</taxon>
        <taxon>Tracheophyta</taxon>
        <taxon>Spermatophyta</taxon>
        <taxon>Magnoliopsida</taxon>
        <taxon>Liliopsida</taxon>
        <taxon>Poales</taxon>
        <taxon>Poaceae</taxon>
        <taxon>PACMAD clade</taxon>
        <taxon>Panicoideae</taxon>
        <taxon>Andropogonodae</taxon>
        <taxon>Andropogoneae</taxon>
        <taxon>Tripsacinae</taxon>
        <taxon>Zea</taxon>
    </lineage>
</organism>